<dbReference type="PANTHER" id="PTHR37938">
    <property type="entry name" value="BLL0215 PROTEIN"/>
    <property type="match status" value="1"/>
</dbReference>
<keyword evidence="1" id="KW-0472">Membrane</keyword>
<dbReference type="InterPro" id="IPR005182">
    <property type="entry name" value="YdbS-like_PH"/>
</dbReference>
<dbReference type="Pfam" id="PF03703">
    <property type="entry name" value="bPH_2"/>
    <property type="match status" value="1"/>
</dbReference>
<comment type="caution">
    <text evidence="3">The sequence shown here is derived from an EMBL/GenBank/DDBJ whole genome shotgun (WGS) entry which is preliminary data.</text>
</comment>
<feature type="domain" description="YdbS-like PH" evidence="2">
    <location>
        <begin position="105"/>
        <end position="166"/>
    </location>
</feature>
<evidence type="ECO:0000256" key="1">
    <source>
        <dbReference type="SAM" id="Phobius"/>
    </source>
</evidence>
<dbReference type="PANTHER" id="PTHR37938:SF1">
    <property type="entry name" value="BLL0215 PROTEIN"/>
    <property type="match status" value="1"/>
</dbReference>
<sequence>MPTPKNNNLEKIQFNGDLIVKLRKHIISFLPIIVLFAILFIIPFIVLEILRLLQFSVFEYPIINILAIGASVYYMIYILIFLTEFISYYYDILLITNKSLLNINQSGFFSREIMQFHLSEIEDVNCEITGIFQTTFNYGNLIIQTAGTKEQTVITNIPNPESIASKILSIKKNGKDK</sequence>
<feature type="transmembrane region" description="Helical" evidence="1">
    <location>
        <begin position="26"/>
        <end position="50"/>
    </location>
</feature>
<dbReference type="Proteomes" id="UP000315589">
    <property type="component" value="Unassembled WGS sequence"/>
</dbReference>
<organism evidence="3 4">
    <name type="scientific">Candidatus Berkelbacteria bacterium Licking1014_85</name>
    <dbReference type="NCBI Taxonomy" id="2017148"/>
    <lineage>
        <taxon>Bacteria</taxon>
        <taxon>Candidatus Berkelbacteria</taxon>
    </lineage>
</organism>
<keyword evidence="1" id="KW-1133">Transmembrane helix</keyword>
<keyword evidence="1" id="KW-0812">Transmembrane</keyword>
<name>A0A554LJI6_9BACT</name>
<evidence type="ECO:0000259" key="2">
    <source>
        <dbReference type="Pfam" id="PF03703"/>
    </source>
</evidence>
<dbReference type="EMBL" id="VMGI01000037">
    <property type="protein sequence ID" value="TSC93031.1"/>
    <property type="molecule type" value="Genomic_DNA"/>
</dbReference>
<reference evidence="3 4" key="1">
    <citation type="submission" date="2017-07" db="EMBL/GenBank/DDBJ databases">
        <title>Mechanisms for carbon and nitrogen cycling indicate functional differentiation within the Candidate Phyla Radiation.</title>
        <authorList>
            <person name="Danczak R.E."/>
            <person name="Johnston M.D."/>
            <person name="Kenah C."/>
            <person name="Slattery M."/>
            <person name="Wrighton K.C."/>
            <person name="Wilkins M.J."/>
        </authorList>
    </citation>
    <scope>NUCLEOTIDE SEQUENCE [LARGE SCALE GENOMIC DNA]</scope>
    <source>
        <strain evidence="3">Licking1014_85</strain>
    </source>
</reference>
<dbReference type="AlphaFoldDB" id="A0A554LJI6"/>
<accession>A0A554LJI6</accession>
<feature type="transmembrane region" description="Helical" evidence="1">
    <location>
        <begin position="62"/>
        <end position="90"/>
    </location>
</feature>
<gene>
    <name evidence="3" type="ORF">CEN91_310</name>
</gene>
<protein>
    <recommendedName>
        <fullName evidence="2">YdbS-like PH domain-containing protein</fullName>
    </recommendedName>
</protein>
<evidence type="ECO:0000313" key="4">
    <source>
        <dbReference type="Proteomes" id="UP000315589"/>
    </source>
</evidence>
<evidence type="ECO:0000313" key="3">
    <source>
        <dbReference type="EMBL" id="TSC93031.1"/>
    </source>
</evidence>
<proteinExistence type="predicted"/>